<evidence type="ECO:0000256" key="1">
    <source>
        <dbReference type="ARBA" id="ARBA00010164"/>
    </source>
</evidence>
<accession>A0AAW4Y1D5</accession>
<reference evidence="5 6" key="1">
    <citation type="submission" date="2021-11" db="EMBL/GenBank/DDBJ databases">
        <title>Genome sequence.</title>
        <authorList>
            <person name="Sun Q."/>
        </authorList>
    </citation>
    <scope>NUCLEOTIDE SEQUENCE [LARGE SCALE GENOMIC DNA]</scope>
    <source>
        <strain evidence="5 6">KCTC 12005</strain>
    </source>
</reference>
<dbReference type="RefSeq" id="WP_230777468.1">
    <property type="nucleotide sequence ID" value="NZ_JAJNCT010000021.1"/>
</dbReference>
<keyword evidence="2" id="KW-0808">Transferase</keyword>
<evidence type="ECO:0000256" key="3">
    <source>
        <dbReference type="ARBA" id="ARBA00022777"/>
    </source>
</evidence>
<dbReference type="PANTHER" id="PTHR37419">
    <property type="entry name" value="SERINE/THREONINE-PROTEIN KINASE TOXIN HIPA"/>
    <property type="match status" value="1"/>
</dbReference>
<keyword evidence="3" id="KW-0418">Kinase</keyword>
<dbReference type="Pfam" id="PF07804">
    <property type="entry name" value="HipA_C"/>
    <property type="match status" value="1"/>
</dbReference>
<dbReference type="PANTHER" id="PTHR37419:SF8">
    <property type="entry name" value="TOXIN YJJJ"/>
    <property type="match status" value="1"/>
</dbReference>
<evidence type="ECO:0000313" key="5">
    <source>
        <dbReference type="EMBL" id="MCD2166679.1"/>
    </source>
</evidence>
<evidence type="ECO:0000259" key="4">
    <source>
        <dbReference type="Pfam" id="PF07804"/>
    </source>
</evidence>
<organism evidence="5 6">
    <name type="scientific">Comamonas koreensis</name>
    <dbReference type="NCBI Taxonomy" id="160825"/>
    <lineage>
        <taxon>Bacteria</taxon>
        <taxon>Pseudomonadati</taxon>
        <taxon>Pseudomonadota</taxon>
        <taxon>Betaproteobacteria</taxon>
        <taxon>Burkholderiales</taxon>
        <taxon>Comamonadaceae</taxon>
        <taxon>Comamonas</taxon>
    </lineage>
</organism>
<dbReference type="AlphaFoldDB" id="A0AAW4Y1D5"/>
<feature type="domain" description="HipA-like C-terminal" evidence="4">
    <location>
        <begin position="215"/>
        <end position="379"/>
    </location>
</feature>
<comment type="similarity">
    <text evidence="1">Belongs to the HipA Ser/Thr kinase family.</text>
</comment>
<keyword evidence="6" id="KW-1185">Reference proteome</keyword>
<evidence type="ECO:0000256" key="2">
    <source>
        <dbReference type="ARBA" id="ARBA00022679"/>
    </source>
</evidence>
<dbReference type="GO" id="GO:0005829">
    <property type="term" value="C:cytosol"/>
    <property type="evidence" value="ECO:0007669"/>
    <property type="project" value="TreeGrafter"/>
</dbReference>
<dbReference type="InterPro" id="IPR012893">
    <property type="entry name" value="HipA-like_C"/>
</dbReference>
<name>A0AAW4Y1D5_9BURK</name>
<sequence length="460" mass="50180">MPSAPRLAISDLHQAVERALSGGPRSGQQLLESLGISQPTLSRTIRELSATVTMFREPGQRAPLYALLRKLPLGLNPRQRVYRFLSSGHIVPYADLEFLVGGSTLERQDAGAIRLYDGLPPYMLFAAPSGFLGRQQAQTAARNQPFPASLKDWSDDHRIAFLFTQGLNLPGNLIFGDQPLQREMDLLQQPRPPAQHKLDVYVQLAQQLKNESYGSSAGGEQPKFLWVAEDSGSVIVKFARLGSRMAELLPLEHLALSALADVGVPAAKTQLLARGEFVFLEVQRFDRVGQQGRIGMLSAGAVDDEFFGTRDTWPEFAARCVHEDYFSQQHAEHVGVMAAFSELIGNNDRHFENISLLIGDDGEYLGIAPAYDILPMRYAPIGGGLDPDLVPIEPKVSTIGAVPRVWSLAAQAADAFWAAASHAQLAAPISAAMRELAVRNRAVAREFAAPLRQAAATACR</sequence>
<dbReference type="InterPro" id="IPR052028">
    <property type="entry name" value="HipA_Ser/Thr_kinase"/>
</dbReference>
<dbReference type="Proteomes" id="UP001199260">
    <property type="component" value="Unassembled WGS sequence"/>
</dbReference>
<dbReference type="EMBL" id="JAJNCT010000021">
    <property type="protein sequence ID" value="MCD2166679.1"/>
    <property type="molecule type" value="Genomic_DNA"/>
</dbReference>
<gene>
    <name evidence="5" type="ORF">LPW39_16265</name>
</gene>
<protein>
    <submittedName>
        <fullName evidence="5">HipA domain-containing protein</fullName>
    </submittedName>
</protein>
<evidence type="ECO:0000313" key="6">
    <source>
        <dbReference type="Proteomes" id="UP001199260"/>
    </source>
</evidence>
<proteinExistence type="inferred from homology"/>
<dbReference type="Gene3D" id="1.10.1070.20">
    <property type="match status" value="1"/>
</dbReference>
<comment type="caution">
    <text evidence="5">The sequence shown here is derived from an EMBL/GenBank/DDBJ whole genome shotgun (WGS) entry which is preliminary data.</text>
</comment>
<dbReference type="GO" id="GO:0004674">
    <property type="term" value="F:protein serine/threonine kinase activity"/>
    <property type="evidence" value="ECO:0007669"/>
    <property type="project" value="TreeGrafter"/>
</dbReference>